<dbReference type="PANTHER" id="PTHR48026">
    <property type="entry name" value="HOMOLOGOUS TO DROSOPHILA SQD (SQUID) PROTEIN"/>
    <property type="match status" value="1"/>
</dbReference>
<keyword evidence="3" id="KW-1185">Reference proteome</keyword>
<dbReference type="GO" id="GO:0000398">
    <property type="term" value="P:mRNA splicing, via spliceosome"/>
    <property type="evidence" value="ECO:0007669"/>
    <property type="project" value="TreeGrafter"/>
</dbReference>
<comment type="caution">
    <text evidence="2">The sequence shown here is derived from an EMBL/GenBank/DDBJ whole genome shotgun (WGS) entry which is preliminary data.</text>
</comment>
<dbReference type="InterPro" id="IPR035979">
    <property type="entry name" value="RBD_domain_sf"/>
</dbReference>
<keyword evidence="1" id="KW-0694">RNA-binding</keyword>
<evidence type="ECO:0000256" key="1">
    <source>
        <dbReference type="ARBA" id="ARBA00022884"/>
    </source>
</evidence>
<dbReference type="SUPFAM" id="SSF54928">
    <property type="entry name" value="RNA-binding domain, RBD"/>
    <property type="match status" value="1"/>
</dbReference>
<dbReference type="EMBL" id="MKHE01000012">
    <property type="protein sequence ID" value="OWK09564.1"/>
    <property type="molecule type" value="Genomic_DNA"/>
</dbReference>
<dbReference type="AlphaFoldDB" id="A0A212CUL2"/>
<dbReference type="OrthoDB" id="1875751at2759"/>
<gene>
    <name evidence="2" type="ORF">Celaphus_00006400</name>
</gene>
<organism evidence="2 3">
    <name type="scientific">Cervus elaphus hippelaphus</name>
    <name type="common">European red deer</name>
    <dbReference type="NCBI Taxonomy" id="46360"/>
    <lineage>
        <taxon>Eukaryota</taxon>
        <taxon>Metazoa</taxon>
        <taxon>Chordata</taxon>
        <taxon>Craniata</taxon>
        <taxon>Vertebrata</taxon>
        <taxon>Euteleostomi</taxon>
        <taxon>Mammalia</taxon>
        <taxon>Eutheria</taxon>
        <taxon>Laurasiatheria</taxon>
        <taxon>Artiodactyla</taxon>
        <taxon>Ruminantia</taxon>
        <taxon>Pecora</taxon>
        <taxon>Cervidae</taxon>
        <taxon>Cervinae</taxon>
        <taxon>Cervus</taxon>
    </lineage>
</organism>
<dbReference type="PANTHER" id="PTHR48026:SF2">
    <property type="entry name" value="HETEROGENEOUS NUCLEAR RIBONUCLEOPROTEIN A1-RELATED"/>
    <property type="match status" value="1"/>
</dbReference>
<accession>A0A212CUL2</accession>
<dbReference type="Proteomes" id="UP000242450">
    <property type="component" value="Chromosome 12"/>
</dbReference>
<proteinExistence type="predicted"/>
<evidence type="ECO:0008006" key="4">
    <source>
        <dbReference type="Google" id="ProtNLM"/>
    </source>
</evidence>
<evidence type="ECO:0000313" key="3">
    <source>
        <dbReference type="Proteomes" id="UP000242450"/>
    </source>
</evidence>
<name>A0A212CUL2_CEREH</name>
<feature type="non-terminal residue" evidence="2">
    <location>
        <position position="1"/>
    </location>
</feature>
<sequence length="207" mass="23143">SLKEPEQLWKLLLGGLGFETTDEILRSHFEQWGMPTDCMVRGIQAPSVLEASSLSHVPIWRRWVQPRSQGHARWTGDLWNRRGPSQEKITQRPGAHFTVKKIFVAVVLVDTAAVGTATADLVLMEAILEVAEATVILAITINLQILDTKGENCKQKFWPLWWWRPILCQTNETKVAVVLPAAVATAAAAGFNYCQETKLSRRGEGEK</sequence>
<dbReference type="GO" id="GO:0071013">
    <property type="term" value="C:catalytic step 2 spliceosome"/>
    <property type="evidence" value="ECO:0007669"/>
    <property type="project" value="TreeGrafter"/>
</dbReference>
<protein>
    <recommendedName>
        <fullName evidence="4">RRM domain-containing protein</fullName>
    </recommendedName>
</protein>
<dbReference type="GO" id="GO:0003730">
    <property type="term" value="F:mRNA 3'-UTR binding"/>
    <property type="evidence" value="ECO:0007669"/>
    <property type="project" value="TreeGrafter"/>
</dbReference>
<evidence type="ECO:0000313" key="2">
    <source>
        <dbReference type="EMBL" id="OWK09564.1"/>
    </source>
</evidence>
<reference evidence="2 3" key="1">
    <citation type="journal article" date="2018" name="Mol. Genet. Genomics">
        <title>The red deer Cervus elaphus genome CerEla1.0: sequencing, annotating, genes, and chromosomes.</title>
        <authorList>
            <person name="Bana N.A."/>
            <person name="Nyiri A."/>
            <person name="Nagy J."/>
            <person name="Frank K."/>
            <person name="Nagy T."/>
            <person name="Steger V."/>
            <person name="Schiller M."/>
            <person name="Lakatos P."/>
            <person name="Sugar L."/>
            <person name="Horn P."/>
            <person name="Barta E."/>
            <person name="Orosz L."/>
        </authorList>
    </citation>
    <scope>NUCLEOTIDE SEQUENCE [LARGE SCALE GENOMIC DNA]</scope>
    <source>
        <strain evidence="2">Hungarian</strain>
    </source>
</reference>